<dbReference type="Proteomes" id="UP001419910">
    <property type="component" value="Unassembled WGS sequence"/>
</dbReference>
<keyword evidence="1" id="KW-0812">Transmembrane</keyword>
<evidence type="ECO:0000313" key="3">
    <source>
        <dbReference type="Proteomes" id="UP001419910"/>
    </source>
</evidence>
<sequence length="100" mass="10381">MAERILTVGEIFARLSDLLRENLGPVAGCVVGLTVANIALDSISTGAGATLPAGIASLAAQYYLILYVFMFSAFAASWLAGVAIYSLLKPGVSRLAEVFA</sequence>
<evidence type="ECO:0000313" key="2">
    <source>
        <dbReference type="EMBL" id="MEN2790180.1"/>
    </source>
</evidence>
<dbReference type="RefSeq" id="WP_343888682.1">
    <property type="nucleotide sequence ID" value="NZ_BAAAEH010000010.1"/>
</dbReference>
<organism evidence="2 3">
    <name type="scientific">Sphingomonas oligophenolica</name>
    <dbReference type="NCBI Taxonomy" id="301154"/>
    <lineage>
        <taxon>Bacteria</taxon>
        <taxon>Pseudomonadati</taxon>
        <taxon>Pseudomonadota</taxon>
        <taxon>Alphaproteobacteria</taxon>
        <taxon>Sphingomonadales</taxon>
        <taxon>Sphingomonadaceae</taxon>
        <taxon>Sphingomonas</taxon>
    </lineage>
</organism>
<dbReference type="EMBL" id="JBDIME010000007">
    <property type="protein sequence ID" value="MEN2790180.1"/>
    <property type="molecule type" value="Genomic_DNA"/>
</dbReference>
<gene>
    <name evidence="2" type="ORF">ABC974_11125</name>
</gene>
<protein>
    <submittedName>
        <fullName evidence="2">Uncharacterized protein</fullName>
    </submittedName>
</protein>
<keyword evidence="1" id="KW-0472">Membrane</keyword>
<accession>A0ABU9Y309</accession>
<keyword evidence="1" id="KW-1133">Transmembrane helix</keyword>
<comment type="caution">
    <text evidence="2">The sequence shown here is derived from an EMBL/GenBank/DDBJ whole genome shotgun (WGS) entry which is preliminary data.</text>
</comment>
<evidence type="ECO:0000256" key="1">
    <source>
        <dbReference type="SAM" id="Phobius"/>
    </source>
</evidence>
<proteinExistence type="predicted"/>
<reference evidence="2 3" key="1">
    <citation type="submission" date="2024-05" db="EMBL/GenBank/DDBJ databases">
        <authorList>
            <person name="Liu Q."/>
            <person name="Xin Y.-H."/>
        </authorList>
    </citation>
    <scope>NUCLEOTIDE SEQUENCE [LARGE SCALE GENOMIC DNA]</scope>
    <source>
        <strain evidence="2 3">CGMCC 1.10181</strain>
    </source>
</reference>
<keyword evidence="3" id="KW-1185">Reference proteome</keyword>
<feature type="transmembrane region" description="Helical" evidence="1">
    <location>
        <begin position="60"/>
        <end position="88"/>
    </location>
</feature>
<name>A0ABU9Y309_9SPHN</name>